<evidence type="ECO:0000313" key="2">
    <source>
        <dbReference type="Proteomes" id="UP000694920"/>
    </source>
</evidence>
<feature type="compositionally biased region" description="Low complexity" evidence="1">
    <location>
        <begin position="658"/>
        <end position="674"/>
    </location>
</feature>
<feature type="region of interest" description="Disordered" evidence="1">
    <location>
        <begin position="896"/>
        <end position="920"/>
    </location>
</feature>
<accession>A0AAJ7R7Q5</accession>
<dbReference type="RefSeq" id="XP_024935905.1">
    <property type="nucleotide sequence ID" value="XM_025080137.1"/>
</dbReference>
<proteinExistence type="predicted"/>
<feature type="compositionally biased region" description="Basic and acidic residues" evidence="1">
    <location>
        <begin position="165"/>
        <end position="174"/>
    </location>
</feature>
<evidence type="ECO:0000256" key="1">
    <source>
        <dbReference type="SAM" id="MobiDB-lite"/>
    </source>
</evidence>
<feature type="region of interest" description="Disordered" evidence="1">
    <location>
        <begin position="709"/>
        <end position="862"/>
    </location>
</feature>
<dbReference type="AlphaFoldDB" id="A0AAJ7R7Q5"/>
<keyword evidence="2" id="KW-1185">Reference proteome</keyword>
<evidence type="ECO:0000313" key="3">
    <source>
        <dbReference type="RefSeq" id="XP_024935905.1"/>
    </source>
</evidence>
<reference evidence="3" key="1">
    <citation type="submission" date="2025-08" db="UniProtKB">
        <authorList>
            <consortium name="RefSeq"/>
        </authorList>
    </citation>
    <scope>IDENTIFICATION</scope>
</reference>
<feature type="compositionally biased region" description="Low complexity" evidence="1">
    <location>
        <begin position="584"/>
        <end position="603"/>
    </location>
</feature>
<dbReference type="KEGG" id="ccin:112493677"/>
<dbReference type="PROSITE" id="PS51257">
    <property type="entry name" value="PROKAR_LIPOPROTEIN"/>
    <property type="match status" value="1"/>
</dbReference>
<feature type="compositionally biased region" description="Low complexity" evidence="1">
    <location>
        <begin position="420"/>
        <end position="431"/>
    </location>
</feature>
<feature type="region of interest" description="Disordered" evidence="1">
    <location>
        <begin position="165"/>
        <end position="326"/>
    </location>
</feature>
<feature type="compositionally biased region" description="Basic residues" evidence="1">
    <location>
        <begin position="636"/>
        <end position="652"/>
    </location>
</feature>
<organism evidence="2 3">
    <name type="scientific">Cephus cinctus</name>
    <name type="common">Wheat stem sawfly</name>
    <dbReference type="NCBI Taxonomy" id="211228"/>
    <lineage>
        <taxon>Eukaryota</taxon>
        <taxon>Metazoa</taxon>
        <taxon>Ecdysozoa</taxon>
        <taxon>Arthropoda</taxon>
        <taxon>Hexapoda</taxon>
        <taxon>Insecta</taxon>
        <taxon>Pterygota</taxon>
        <taxon>Neoptera</taxon>
        <taxon>Endopterygota</taxon>
        <taxon>Hymenoptera</taxon>
        <taxon>Cephoidea</taxon>
        <taxon>Cephidae</taxon>
        <taxon>Cephus</taxon>
    </lineage>
</organism>
<feature type="compositionally biased region" description="Low complexity" evidence="1">
    <location>
        <begin position="377"/>
        <end position="394"/>
    </location>
</feature>
<feature type="region of interest" description="Disordered" evidence="1">
    <location>
        <begin position="342"/>
        <end position="361"/>
    </location>
</feature>
<dbReference type="GeneID" id="112493677"/>
<feature type="compositionally biased region" description="Pro residues" evidence="1">
    <location>
        <begin position="226"/>
        <end position="250"/>
    </location>
</feature>
<feature type="region of interest" description="Disordered" evidence="1">
    <location>
        <begin position="377"/>
        <end position="680"/>
    </location>
</feature>
<feature type="compositionally biased region" description="Basic and acidic residues" evidence="1">
    <location>
        <begin position="754"/>
        <end position="821"/>
    </location>
</feature>
<sequence>MNGFRTLFLQDLACALTSKPFQYGSACQLHTGSSCRRFWNFFDFPKMEESLSRIEKSSKDLRIPCASAPREPVATSTGSSVAGNVRRLPSTGFGFDGNTPVYRATCNFHKPFAKRKVEETSLLDGNPVPRNLKLKLQGYKMLESEFEGFGMAGLGEERSTEDVFEIRGDSKMRENSIQSRSAAKEAEREERARETARKDESVNLAQDPRLSGESKNGTVPLHSQAPRPPSIPPPPCCPPPLPAPSPPADPQCPSREPRCPSKTPAEGWSPPNSHPEKPTCPPPCPRTCTTTPWEGAGQDCEGPWSVSGPSSLGTASQSPPSLAVSFPKEPLRSVDAACPLSPAAPTSCSGGTRIPSASVAMPSLRLKESRTSLNSIASGRSVSGLSSIGSVGVLTNSSGQSALPRTARSLPGLPRESKKASAAFTAKSQSSCSARNDCPKSKSKSKSKRKEPSCKKKVDRCKRKGCFDDEKDSLCTNKGECPERKRPRKKKSRKTRKTCSARVSKPPARERKSKCKERARGSSSCGSTAPAVCPRGSTDETCSTKKPQCPARKRSKGRKDAGTRKGPSCTRERDRCKRTRERSCGSSKSSARSSRSPCSPRRAPCSKEKRKSSVCKSYVCPGNVGPETCSTNKPQCPRRKKKSASKRRRSCSRRSDKSCAPGRRGSCGSRSFCSHVPGRLSPILGRFYGRDVSAGKDDVKCGEDIFARKYPKPGPKCKKSRREGERDVSCQRATRTSSCEGGRGKKSQVNSTRAKKDDVQSVKDQLAKEREEVKKCKEGGSRKRTTSEARKQSCASEKAKAIRVREDAGSKDGAGKPETGVDRVISPCKLKKAGPCKDTKSSKSKAKEKKKGGEGKRCSASASDVKCIVQCAPKQLLETTMSHVELLRKYSGGSCRIESSKDTSLRIPGSHERPVLEDDR</sequence>
<feature type="compositionally biased region" description="Basic and acidic residues" evidence="1">
    <location>
        <begin position="182"/>
        <end position="201"/>
    </location>
</feature>
<feature type="compositionally biased region" description="Basic residues" evidence="1">
    <location>
        <begin position="485"/>
        <end position="499"/>
    </location>
</feature>
<gene>
    <name evidence="3" type="primary">LOC112493677</name>
</gene>
<dbReference type="Proteomes" id="UP000694920">
    <property type="component" value="Unplaced"/>
</dbReference>
<protein>
    <submittedName>
        <fullName evidence="3">Serine/arginine repetitive matrix protein 2-like</fullName>
    </submittedName>
</protein>
<feature type="compositionally biased region" description="Polar residues" evidence="1">
    <location>
        <begin position="307"/>
        <end position="320"/>
    </location>
</feature>
<feature type="compositionally biased region" description="Basic residues" evidence="1">
    <location>
        <begin position="709"/>
        <end position="721"/>
    </location>
</feature>
<name>A0AAJ7R7Q5_CEPCN</name>
<feature type="compositionally biased region" description="Basic and acidic residues" evidence="1">
    <location>
        <begin position="898"/>
        <end position="920"/>
    </location>
</feature>